<comment type="caution">
    <text evidence="1">The sequence shown here is derived from an EMBL/GenBank/DDBJ whole genome shotgun (WGS) entry which is preliminary data.</text>
</comment>
<dbReference type="EMBL" id="LIYD01000005">
    <property type="protein sequence ID" value="KOS07185.1"/>
    <property type="molecule type" value="Genomic_DNA"/>
</dbReference>
<dbReference type="PATRIC" id="fig|1202724.3.peg.3095"/>
<proteinExistence type="predicted"/>
<keyword evidence="2" id="KW-1185">Reference proteome</keyword>
<sequence>MNLDKALQVLEALASGCSPKTGEIVADESILNERDVIRALQVAIELLKKETFISKSNIDIQSEEIEYVTNVFREKSISLTINNLVGFFLGTKKFKDSTIIKNSFYKKYSDVYTQGQLIDFFSEYLGENGLGKNKDEAYREIDFFQKERFNRLTENAINQLKEKINEIGVLKTENLSEYVQNSRKNYARAYESWSEKEKELLSKALKYTNDLDLLSECFQRGKGSIESLGQKLIYESLNDKVIN</sequence>
<evidence type="ECO:0000313" key="2">
    <source>
        <dbReference type="Proteomes" id="UP000037755"/>
    </source>
</evidence>
<protein>
    <submittedName>
        <fullName evidence="1">Uncharacterized protein</fullName>
    </submittedName>
</protein>
<evidence type="ECO:0000313" key="1">
    <source>
        <dbReference type="EMBL" id="KOS07185.1"/>
    </source>
</evidence>
<dbReference type="AlphaFoldDB" id="A0A0M8MCC0"/>
<dbReference type="Proteomes" id="UP000037755">
    <property type="component" value="Unassembled WGS sequence"/>
</dbReference>
<dbReference type="STRING" id="1202724.AM493_14895"/>
<accession>A0A0M8MCC0</accession>
<dbReference type="RefSeq" id="WP_054408828.1">
    <property type="nucleotide sequence ID" value="NZ_FOYA01000018.1"/>
</dbReference>
<reference evidence="1 2" key="1">
    <citation type="submission" date="2015-08" db="EMBL/GenBank/DDBJ databases">
        <title>Whole genome sequence of Flavobacterium akiainvivens IK-1T, from decaying Wikstroemia oahuensis, an endemic Hawaiian shrub.</title>
        <authorList>
            <person name="Wan X."/>
            <person name="Hou S."/>
            <person name="Saito J."/>
            <person name="Donachie S."/>
        </authorList>
    </citation>
    <scope>NUCLEOTIDE SEQUENCE [LARGE SCALE GENOMIC DNA]</scope>
    <source>
        <strain evidence="1 2">IK-1</strain>
    </source>
</reference>
<organism evidence="1 2">
    <name type="scientific">Flavobacterium akiainvivens</name>
    <dbReference type="NCBI Taxonomy" id="1202724"/>
    <lineage>
        <taxon>Bacteria</taxon>
        <taxon>Pseudomonadati</taxon>
        <taxon>Bacteroidota</taxon>
        <taxon>Flavobacteriia</taxon>
        <taxon>Flavobacteriales</taxon>
        <taxon>Flavobacteriaceae</taxon>
        <taxon>Flavobacterium</taxon>
    </lineage>
</organism>
<gene>
    <name evidence="1" type="ORF">AM493_14895</name>
</gene>
<name>A0A0M8MCC0_9FLAO</name>